<sequence length="94" mass="11156">MIHQRIANEFVASLDAPEEVRTSWPFTILVVACALNFWMLYMTRHVYEYQTEQRANGSYDDYDSEYNREDSSYGNRVDDFYANALDELYDQFGI</sequence>
<dbReference type="EMBL" id="AZBU02000007">
    <property type="protein sequence ID" value="TKR69771.1"/>
    <property type="molecule type" value="Genomic_DNA"/>
</dbReference>
<feature type="transmembrane region" description="Helical" evidence="1">
    <location>
        <begin position="23"/>
        <end position="41"/>
    </location>
</feature>
<keyword evidence="1" id="KW-0812">Transmembrane</keyword>
<reference evidence="2 3" key="1">
    <citation type="journal article" date="2015" name="Genome Biol.">
        <title>Comparative genomics of Steinernema reveals deeply conserved gene regulatory networks.</title>
        <authorList>
            <person name="Dillman A.R."/>
            <person name="Macchietto M."/>
            <person name="Porter C.F."/>
            <person name="Rogers A."/>
            <person name="Williams B."/>
            <person name="Antoshechkin I."/>
            <person name="Lee M.M."/>
            <person name="Goodwin Z."/>
            <person name="Lu X."/>
            <person name="Lewis E.E."/>
            <person name="Goodrich-Blair H."/>
            <person name="Stock S.P."/>
            <person name="Adams B.J."/>
            <person name="Sternberg P.W."/>
            <person name="Mortazavi A."/>
        </authorList>
    </citation>
    <scope>NUCLEOTIDE SEQUENCE [LARGE SCALE GENOMIC DNA]</scope>
    <source>
        <strain evidence="2 3">ALL</strain>
    </source>
</reference>
<reference evidence="2 3" key="2">
    <citation type="journal article" date="2019" name="G3 (Bethesda)">
        <title>Hybrid Assembly of the Genome of the Entomopathogenic Nematode Steinernema carpocapsae Identifies the X-Chromosome.</title>
        <authorList>
            <person name="Serra L."/>
            <person name="Macchietto M."/>
            <person name="Macias-Munoz A."/>
            <person name="McGill C.J."/>
            <person name="Rodriguez I.M."/>
            <person name="Rodriguez B."/>
            <person name="Murad R."/>
            <person name="Mortazavi A."/>
        </authorList>
    </citation>
    <scope>NUCLEOTIDE SEQUENCE [LARGE SCALE GENOMIC DNA]</scope>
    <source>
        <strain evidence="2 3">ALL</strain>
    </source>
</reference>
<dbReference type="OrthoDB" id="10386176at2759"/>
<evidence type="ECO:0000256" key="1">
    <source>
        <dbReference type="SAM" id="Phobius"/>
    </source>
</evidence>
<organism evidence="2 3">
    <name type="scientific">Steinernema carpocapsae</name>
    <name type="common">Entomopathogenic nematode</name>
    <dbReference type="NCBI Taxonomy" id="34508"/>
    <lineage>
        <taxon>Eukaryota</taxon>
        <taxon>Metazoa</taxon>
        <taxon>Ecdysozoa</taxon>
        <taxon>Nematoda</taxon>
        <taxon>Chromadorea</taxon>
        <taxon>Rhabditida</taxon>
        <taxon>Tylenchina</taxon>
        <taxon>Panagrolaimomorpha</taxon>
        <taxon>Strongyloidoidea</taxon>
        <taxon>Steinernematidae</taxon>
        <taxon>Steinernema</taxon>
    </lineage>
</organism>
<accession>A0A4U5MK62</accession>
<comment type="caution">
    <text evidence="2">The sequence shown here is derived from an EMBL/GenBank/DDBJ whole genome shotgun (WGS) entry which is preliminary data.</text>
</comment>
<dbReference type="AlphaFoldDB" id="A0A4U5MK62"/>
<protein>
    <submittedName>
        <fullName evidence="2">Uncharacterized protein</fullName>
    </submittedName>
</protein>
<gene>
    <name evidence="2" type="ORF">L596_021878</name>
</gene>
<evidence type="ECO:0000313" key="3">
    <source>
        <dbReference type="Proteomes" id="UP000298663"/>
    </source>
</evidence>
<proteinExistence type="predicted"/>
<keyword evidence="1" id="KW-1133">Transmembrane helix</keyword>
<evidence type="ECO:0000313" key="2">
    <source>
        <dbReference type="EMBL" id="TKR69771.1"/>
    </source>
</evidence>
<keyword evidence="1" id="KW-0472">Membrane</keyword>
<dbReference type="PROSITE" id="PS51257">
    <property type="entry name" value="PROKAR_LIPOPROTEIN"/>
    <property type="match status" value="1"/>
</dbReference>
<name>A0A4U5MK62_STECR</name>
<dbReference type="Proteomes" id="UP000298663">
    <property type="component" value="Unassembled WGS sequence"/>
</dbReference>
<keyword evidence="3" id="KW-1185">Reference proteome</keyword>